<dbReference type="AlphaFoldDB" id="A0A9X2CVN0"/>
<dbReference type="Proteomes" id="UP001139150">
    <property type="component" value="Unassembled WGS sequence"/>
</dbReference>
<name>A0A9X2CVN0_9BACI</name>
<reference evidence="1" key="1">
    <citation type="submission" date="2022-02" db="EMBL/GenBank/DDBJ databases">
        <title>Halalkalibacter sp. nov. isolated from Lonar Lake, India.</title>
        <authorList>
            <person name="Joshi A."/>
            <person name="Thite S."/>
            <person name="Lodha T."/>
        </authorList>
    </citation>
    <scope>NUCLEOTIDE SEQUENCE</scope>
    <source>
        <strain evidence="1">MEB205</strain>
    </source>
</reference>
<sequence length="63" mass="7335">MKHNEKLEMAIEKKRIELIRIGMTKGLTNSVTVKCSQELDELLNIRRGLYINQKRIHKLSASI</sequence>
<accession>A0A9X2CVN0</accession>
<organism evidence="1 2">
    <name type="scientific">Halalkalibacter alkaliphilus</name>
    <dbReference type="NCBI Taxonomy" id="2917993"/>
    <lineage>
        <taxon>Bacteria</taxon>
        <taxon>Bacillati</taxon>
        <taxon>Bacillota</taxon>
        <taxon>Bacilli</taxon>
        <taxon>Bacillales</taxon>
        <taxon>Bacillaceae</taxon>
        <taxon>Halalkalibacter</taxon>
    </lineage>
</organism>
<dbReference type="RefSeq" id="WP_250098068.1">
    <property type="nucleotide sequence ID" value="NZ_JAKRYL010000025.1"/>
</dbReference>
<keyword evidence="2" id="KW-1185">Reference proteome</keyword>
<proteinExistence type="predicted"/>
<dbReference type="GO" id="GO:0046983">
    <property type="term" value="F:protein dimerization activity"/>
    <property type="evidence" value="ECO:0007669"/>
    <property type="project" value="InterPro"/>
</dbReference>
<dbReference type="InterPro" id="IPR018540">
    <property type="entry name" value="Spo0E-like"/>
</dbReference>
<dbReference type="EMBL" id="JAKRYL010000025">
    <property type="protein sequence ID" value="MCL7749201.1"/>
    <property type="molecule type" value="Genomic_DNA"/>
</dbReference>
<gene>
    <name evidence="1" type="ORF">MF646_18940</name>
</gene>
<protein>
    <submittedName>
        <fullName evidence="1">Aspartyl-phosphate phosphatase Spo0E family protein</fullName>
    </submittedName>
</protein>
<evidence type="ECO:0000313" key="1">
    <source>
        <dbReference type="EMBL" id="MCL7749201.1"/>
    </source>
</evidence>
<evidence type="ECO:0000313" key="2">
    <source>
        <dbReference type="Proteomes" id="UP001139150"/>
    </source>
</evidence>
<comment type="caution">
    <text evidence="1">The sequence shown here is derived from an EMBL/GenBank/DDBJ whole genome shotgun (WGS) entry which is preliminary data.</text>
</comment>
<dbReference type="GO" id="GO:0043937">
    <property type="term" value="P:regulation of sporulation"/>
    <property type="evidence" value="ECO:0007669"/>
    <property type="project" value="InterPro"/>
</dbReference>
<dbReference type="Gene3D" id="4.10.280.10">
    <property type="entry name" value="Helix-loop-helix DNA-binding domain"/>
    <property type="match status" value="1"/>
</dbReference>
<dbReference type="InterPro" id="IPR036638">
    <property type="entry name" value="HLH_DNA-bd_sf"/>
</dbReference>
<dbReference type="SUPFAM" id="SSF140500">
    <property type="entry name" value="BAS1536-like"/>
    <property type="match status" value="1"/>
</dbReference>
<dbReference type="PANTHER" id="PTHR41263">
    <property type="entry name" value="ASPARTYL-PHOSPHATE PHOSPHATASE YISI"/>
    <property type="match status" value="1"/>
</dbReference>
<dbReference type="Pfam" id="PF09388">
    <property type="entry name" value="SpoOE-like"/>
    <property type="match status" value="1"/>
</dbReference>
<dbReference type="InterPro" id="IPR053028">
    <property type="entry name" value="Spo0E-like_phosphatase"/>
</dbReference>
<dbReference type="InterPro" id="IPR037208">
    <property type="entry name" value="Spo0E-like_sf"/>
</dbReference>
<dbReference type="PANTHER" id="PTHR41263:SF1">
    <property type="entry name" value="ASPARTYL-PHOSPHATE PHOSPHATASE YISI"/>
    <property type="match status" value="1"/>
</dbReference>